<protein>
    <submittedName>
        <fullName evidence="2">Predicted protein</fullName>
    </submittedName>
</protein>
<dbReference type="HOGENOM" id="CLU_2904567_0_0_1"/>
<accession>B0DE70</accession>
<sequence>MFIEMQRTLTQPTFPPMAAGVCAGNPDQTYKGSTGWRRIPGNTCVDGVARDEKVDKESLQAT</sequence>
<dbReference type="KEGG" id="lbc:LACBIDRAFT_298864"/>
<dbReference type="RefSeq" id="XP_001882144.1">
    <property type="nucleotide sequence ID" value="XM_001882109.1"/>
</dbReference>
<dbReference type="Pfam" id="PF15901">
    <property type="entry name" value="Sortilin_C"/>
    <property type="match status" value="1"/>
</dbReference>
<organism evidence="3">
    <name type="scientific">Laccaria bicolor (strain S238N-H82 / ATCC MYA-4686)</name>
    <name type="common">Bicoloured deceiver</name>
    <name type="synonym">Laccaria laccata var. bicolor</name>
    <dbReference type="NCBI Taxonomy" id="486041"/>
    <lineage>
        <taxon>Eukaryota</taxon>
        <taxon>Fungi</taxon>
        <taxon>Dikarya</taxon>
        <taxon>Basidiomycota</taxon>
        <taxon>Agaricomycotina</taxon>
        <taxon>Agaricomycetes</taxon>
        <taxon>Agaricomycetidae</taxon>
        <taxon>Agaricales</taxon>
        <taxon>Agaricineae</taxon>
        <taxon>Hydnangiaceae</taxon>
        <taxon>Laccaria</taxon>
    </lineage>
</organism>
<dbReference type="Gene3D" id="3.30.60.270">
    <property type="match status" value="1"/>
</dbReference>
<proteinExistence type="predicted"/>
<name>B0DE70_LACBS</name>
<dbReference type="AlphaFoldDB" id="B0DE70"/>
<feature type="domain" description="Sortilin C-terminal" evidence="1">
    <location>
        <begin position="13"/>
        <end position="55"/>
    </location>
</feature>
<dbReference type="GeneID" id="6077822"/>
<reference evidence="2 3" key="1">
    <citation type="journal article" date="2008" name="Nature">
        <title>The genome of Laccaria bicolor provides insights into mycorrhizal symbiosis.</title>
        <authorList>
            <person name="Martin F."/>
            <person name="Aerts A."/>
            <person name="Ahren D."/>
            <person name="Brun A."/>
            <person name="Danchin E.G.J."/>
            <person name="Duchaussoy F."/>
            <person name="Gibon J."/>
            <person name="Kohler A."/>
            <person name="Lindquist E."/>
            <person name="Pereda V."/>
            <person name="Salamov A."/>
            <person name="Shapiro H.J."/>
            <person name="Wuyts J."/>
            <person name="Blaudez D."/>
            <person name="Buee M."/>
            <person name="Brokstein P."/>
            <person name="Canbaeck B."/>
            <person name="Cohen D."/>
            <person name="Courty P.E."/>
            <person name="Coutinho P.M."/>
            <person name="Delaruelle C."/>
            <person name="Detter J.C."/>
            <person name="Deveau A."/>
            <person name="DiFazio S."/>
            <person name="Duplessis S."/>
            <person name="Fraissinet-Tachet L."/>
            <person name="Lucic E."/>
            <person name="Frey-Klett P."/>
            <person name="Fourrey C."/>
            <person name="Feussner I."/>
            <person name="Gay G."/>
            <person name="Grimwood J."/>
            <person name="Hoegger P.J."/>
            <person name="Jain P."/>
            <person name="Kilaru S."/>
            <person name="Labbe J."/>
            <person name="Lin Y.C."/>
            <person name="Legue V."/>
            <person name="Le Tacon F."/>
            <person name="Marmeisse R."/>
            <person name="Melayah D."/>
            <person name="Montanini B."/>
            <person name="Muratet M."/>
            <person name="Nehls U."/>
            <person name="Niculita-Hirzel H."/>
            <person name="Oudot-Le Secq M.P."/>
            <person name="Peter M."/>
            <person name="Quesneville H."/>
            <person name="Rajashekar B."/>
            <person name="Reich M."/>
            <person name="Rouhier N."/>
            <person name="Schmutz J."/>
            <person name="Yin T."/>
            <person name="Chalot M."/>
            <person name="Henrissat B."/>
            <person name="Kuees U."/>
            <person name="Lucas S."/>
            <person name="Van de Peer Y."/>
            <person name="Podila G.K."/>
            <person name="Polle A."/>
            <person name="Pukkila P.J."/>
            <person name="Richardson P.M."/>
            <person name="Rouze P."/>
            <person name="Sanders I.R."/>
            <person name="Stajich J.E."/>
            <person name="Tunlid A."/>
            <person name="Tuskan G."/>
            <person name="Grigoriev I.V."/>
        </authorList>
    </citation>
    <scope>NUCLEOTIDE SEQUENCE [LARGE SCALE GENOMIC DNA]</scope>
    <source>
        <strain evidence="3">S238N-H82 / ATCC MYA-4686</strain>
    </source>
</reference>
<dbReference type="InterPro" id="IPR031777">
    <property type="entry name" value="Sortilin_C"/>
</dbReference>
<dbReference type="OrthoDB" id="443634at2759"/>
<dbReference type="EMBL" id="DS547105">
    <property type="protein sequence ID" value="EDR07213.1"/>
    <property type="molecule type" value="Genomic_DNA"/>
</dbReference>
<evidence type="ECO:0000313" key="3">
    <source>
        <dbReference type="Proteomes" id="UP000001194"/>
    </source>
</evidence>
<dbReference type="InParanoid" id="B0DE70"/>
<dbReference type="Proteomes" id="UP000001194">
    <property type="component" value="Unassembled WGS sequence"/>
</dbReference>
<keyword evidence="3" id="KW-1185">Reference proteome</keyword>
<evidence type="ECO:0000313" key="2">
    <source>
        <dbReference type="EMBL" id="EDR07213.1"/>
    </source>
</evidence>
<gene>
    <name evidence="2" type="ORF">LACBIDRAFT_298864</name>
</gene>
<evidence type="ECO:0000259" key="1">
    <source>
        <dbReference type="Pfam" id="PF15901"/>
    </source>
</evidence>